<name>A0A7D7A1T7_9CLOT</name>
<dbReference type="InterPro" id="IPR053163">
    <property type="entry name" value="HTH-type_regulator_Rgg"/>
</dbReference>
<protein>
    <submittedName>
        <fullName evidence="2">Helix-turn-helix domain-containing protein</fullName>
    </submittedName>
</protein>
<dbReference type="PANTHER" id="PTHR37038:SF14">
    <property type="entry name" value="TRANSCRIPTIONAL ACTIVATOR"/>
    <property type="match status" value="1"/>
</dbReference>
<dbReference type="Gene3D" id="1.10.260.40">
    <property type="entry name" value="lambda repressor-like DNA-binding domains"/>
    <property type="match status" value="1"/>
</dbReference>
<organism evidence="2 3">
    <name type="scientific">Clostridium intestinale</name>
    <dbReference type="NCBI Taxonomy" id="36845"/>
    <lineage>
        <taxon>Bacteria</taxon>
        <taxon>Bacillati</taxon>
        <taxon>Bacillota</taxon>
        <taxon>Clostridia</taxon>
        <taxon>Eubacteriales</taxon>
        <taxon>Clostridiaceae</taxon>
        <taxon>Clostridium</taxon>
    </lineage>
</organism>
<dbReference type="GO" id="GO:0003677">
    <property type="term" value="F:DNA binding"/>
    <property type="evidence" value="ECO:0007669"/>
    <property type="project" value="InterPro"/>
</dbReference>
<dbReference type="Gene3D" id="1.25.40.10">
    <property type="entry name" value="Tetratricopeptide repeat domain"/>
    <property type="match status" value="3"/>
</dbReference>
<feature type="repeat" description="TPR" evidence="1">
    <location>
        <begin position="268"/>
        <end position="301"/>
    </location>
</feature>
<dbReference type="PROSITE" id="PS50293">
    <property type="entry name" value="TPR_REGION"/>
    <property type="match status" value="1"/>
</dbReference>
<sequence length="420" mass="49803">MEILSTGEKIKRARIYKGITLKELCGDKISISKMSCIENEKIKAEIEILEYVSSKLLIDVDYLLKDVREQLISNLELLKEGLFSDKDIESKIKYNLDFAQAYKYYDLAFDLMHLLFNYYLEEGKYENIQIIVSQYYFLHQNNKSSEKVIEYFYDMAKYFFNNKEYMEALSYYSRLKEILKENGLNDKGEYAYALYSEGLCYYKLKDNNQAFDNMKEVVQYIDYVEDNISKGKIYNLLATLCIKLRKPEAGEFIEKAYEFQKDNPVYLALSKGNYGECYFEIGEKEKAKAEFNEGLKIFPKFNKVRYVEFMNNFIKLFIENGEYDEAYKVSDESLNLAIDCNNIRLIEQSYYLKGSILQKQGKYKEAEMYMNLSLDSLFKFGSKEERYNRYIDMANMYYHLGDIRDALKYFSLAFALEKNL</sequence>
<gene>
    <name evidence="2" type="ORF">HZF06_05665</name>
</gene>
<dbReference type="KEGG" id="cint:HZF06_05665"/>
<dbReference type="CDD" id="cd00093">
    <property type="entry name" value="HTH_XRE"/>
    <property type="match status" value="1"/>
</dbReference>
<dbReference type="AlphaFoldDB" id="A0A7D7A1T7"/>
<dbReference type="InterPro" id="IPR019734">
    <property type="entry name" value="TPR_rpt"/>
</dbReference>
<dbReference type="EMBL" id="CP059378">
    <property type="protein sequence ID" value="QLY81075.1"/>
    <property type="molecule type" value="Genomic_DNA"/>
</dbReference>
<dbReference type="RefSeq" id="WP_021802941.1">
    <property type="nucleotide sequence ID" value="NZ_CP059378.1"/>
</dbReference>
<proteinExistence type="predicted"/>
<keyword evidence="1" id="KW-0802">TPR repeat</keyword>
<dbReference type="Pfam" id="PF13174">
    <property type="entry name" value="TPR_6"/>
    <property type="match status" value="1"/>
</dbReference>
<accession>A0A7D7A1T7</accession>
<dbReference type="Proteomes" id="UP000512286">
    <property type="component" value="Chromosome"/>
</dbReference>
<evidence type="ECO:0000313" key="2">
    <source>
        <dbReference type="EMBL" id="QLY81075.1"/>
    </source>
</evidence>
<dbReference type="Pfam" id="PF13181">
    <property type="entry name" value="TPR_8"/>
    <property type="match status" value="2"/>
</dbReference>
<dbReference type="InterPro" id="IPR011990">
    <property type="entry name" value="TPR-like_helical_dom_sf"/>
</dbReference>
<dbReference type="InterPro" id="IPR001387">
    <property type="entry name" value="Cro/C1-type_HTH"/>
</dbReference>
<dbReference type="SUPFAM" id="SSF47413">
    <property type="entry name" value="lambda repressor-like DNA-binding domains"/>
    <property type="match status" value="1"/>
</dbReference>
<evidence type="ECO:0000256" key="1">
    <source>
        <dbReference type="PROSITE-ProRule" id="PRU00339"/>
    </source>
</evidence>
<reference evidence="2 3" key="1">
    <citation type="submission" date="2020-07" db="EMBL/GenBank/DDBJ databases">
        <title>Electron transfer.</title>
        <authorList>
            <person name="Huang L."/>
            <person name="Liu X."/>
            <person name="Zhou S."/>
        </authorList>
    </citation>
    <scope>NUCLEOTIDE SEQUENCE [LARGE SCALE GENOMIC DNA]</scope>
    <source>
        <strain evidence="2 3">Lx1</strain>
    </source>
</reference>
<dbReference type="SMART" id="SM00028">
    <property type="entry name" value="TPR"/>
    <property type="match status" value="6"/>
</dbReference>
<dbReference type="SUPFAM" id="SSF48452">
    <property type="entry name" value="TPR-like"/>
    <property type="match status" value="2"/>
</dbReference>
<dbReference type="PROSITE" id="PS50005">
    <property type="entry name" value="TPR"/>
    <property type="match status" value="1"/>
</dbReference>
<dbReference type="PANTHER" id="PTHR37038">
    <property type="entry name" value="TRANSCRIPTIONAL REGULATOR-RELATED"/>
    <property type="match status" value="1"/>
</dbReference>
<dbReference type="InterPro" id="IPR010982">
    <property type="entry name" value="Lambda_DNA-bd_dom_sf"/>
</dbReference>
<evidence type="ECO:0000313" key="3">
    <source>
        <dbReference type="Proteomes" id="UP000512286"/>
    </source>
</evidence>